<evidence type="ECO:0000256" key="7">
    <source>
        <dbReference type="ARBA" id="ARBA00022679"/>
    </source>
</evidence>
<dbReference type="AlphaFoldDB" id="A0A5B9QNZ7"/>
<evidence type="ECO:0000256" key="12">
    <source>
        <dbReference type="ARBA" id="ARBA00022989"/>
    </source>
</evidence>
<evidence type="ECO:0000256" key="8">
    <source>
        <dbReference type="ARBA" id="ARBA00022692"/>
    </source>
</evidence>
<dbReference type="KEGG" id="rul:UC8_06940"/>
<organism evidence="20 21">
    <name type="scientific">Roseimaritima ulvae</name>
    <dbReference type="NCBI Taxonomy" id="980254"/>
    <lineage>
        <taxon>Bacteria</taxon>
        <taxon>Pseudomonadati</taxon>
        <taxon>Planctomycetota</taxon>
        <taxon>Planctomycetia</taxon>
        <taxon>Pirellulales</taxon>
        <taxon>Pirellulaceae</taxon>
        <taxon>Roseimaritima</taxon>
    </lineage>
</organism>
<dbReference type="GO" id="GO:0005524">
    <property type="term" value="F:ATP binding"/>
    <property type="evidence" value="ECO:0007669"/>
    <property type="project" value="UniProtKB-KW"/>
</dbReference>
<evidence type="ECO:0000313" key="20">
    <source>
        <dbReference type="EMBL" id="QEG38736.1"/>
    </source>
</evidence>
<keyword evidence="12 17" id="KW-1133">Transmembrane helix</keyword>
<dbReference type="Pfam" id="PF02706">
    <property type="entry name" value="Wzz"/>
    <property type="match status" value="1"/>
</dbReference>
<dbReference type="EC" id="2.7.10.2" evidence="4"/>
<keyword evidence="6" id="KW-0997">Cell inner membrane</keyword>
<keyword evidence="8 17" id="KW-0812">Transmembrane</keyword>
<keyword evidence="5" id="KW-1003">Cell membrane</keyword>
<comment type="catalytic activity">
    <reaction evidence="15">
        <text>L-tyrosyl-[protein] + ATP = O-phospho-L-tyrosyl-[protein] + ADP + H(+)</text>
        <dbReference type="Rhea" id="RHEA:10596"/>
        <dbReference type="Rhea" id="RHEA-COMP:10136"/>
        <dbReference type="Rhea" id="RHEA-COMP:20101"/>
        <dbReference type="ChEBI" id="CHEBI:15378"/>
        <dbReference type="ChEBI" id="CHEBI:30616"/>
        <dbReference type="ChEBI" id="CHEBI:46858"/>
        <dbReference type="ChEBI" id="CHEBI:61978"/>
        <dbReference type="ChEBI" id="CHEBI:456216"/>
        <dbReference type="EC" id="2.7.10.2"/>
    </reaction>
</comment>
<dbReference type="GO" id="GO:0005886">
    <property type="term" value="C:plasma membrane"/>
    <property type="evidence" value="ECO:0007669"/>
    <property type="project" value="UniProtKB-SubCell"/>
</dbReference>
<evidence type="ECO:0000256" key="10">
    <source>
        <dbReference type="ARBA" id="ARBA00022777"/>
    </source>
</evidence>
<evidence type="ECO:0000256" key="5">
    <source>
        <dbReference type="ARBA" id="ARBA00022475"/>
    </source>
</evidence>
<evidence type="ECO:0000256" key="9">
    <source>
        <dbReference type="ARBA" id="ARBA00022741"/>
    </source>
</evidence>
<dbReference type="Gene3D" id="3.40.50.300">
    <property type="entry name" value="P-loop containing nucleotide triphosphate hydrolases"/>
    <property type="match status" value="1"/>
</dbReference>
<sequence>MPGQTVGPVSIKREYRCSPQDRPDIPPIFTGFTYSQALPCFTDYFSGLNETDRGPVTTGTIVPPPAVDSPPPGRFPWQSYANESIPMSHEPTTSPEPVLDLWGVLRRRWIIVFLGLALGISLAVFYAVVAPKIYSSQVEVLVMRKDPGLPMMAQNQQGAPQQEIGDSLLATHMEIIRSPRVIGDAVDNRQLEALESIRQQLDPELARLDHRRAVITYILDNLWVERGGQELAYAPLTFVAEFRHGQAADCATVLTAITESYQDFMAETLQDANSEATGLIQQARDDMSLEIDQLENTYREFRRSTPLLTLGPDSLNKNQIRLAALHSELIRLQLRESELESRAIILKNTAGQESLREFSDLERLGLIDARDVERLALLVTVERGDATTDESFVAQQPQRTTTATTEMDSLLTLKVRLREEQSRLGSEHPRVLELRDTVRDVEQFLEAKNQALQPQQDSPEIRSGTLVKAYAKVIDKDLEDIRKQIEFTQQQIKQDEQESVDLVDDELRDQQIRDELYATKQLQLAVIDRLRQLNVMQSYGGFVTEILRAPEFGELAWPILPLVLAAGLCFGSLLGGGLALLVDLGDRSFRSTADIETATGAPMLGAIGAMKFRRNKQLSRLISPELVVYHRPESPQAEAYRHLRTALMFSPGGKDLRLLQMTSPNPGDGKTLTTVNLAASLGQTGKRVLLIDCDLRRPRVGKLFSLDPDNTAGLADVLTGKTELLDAIYETEVPEVSVMPSGFRPHNPSELLQTNEFFNLLAAVREKFDYVLLDSTPLLAVSESASIGQRVDGVVLALRTANTSRPEAERAVQRLQSVGVEPLGFVVNDIDYLSRQGDEGKYGYGYHYGAGGKAEKYFRPTASAK</sequence>
<proteinExistence type="inferred from homology"/>
<keyword evidence="14" id="KW-0829">Tyrosine-protein kinase</keyword>
<dbReference type="SUPFAM" id="SSF52540">
    <property type="entry name" value="P-loop containing nucleoside triphosphate hydrolases"/>
    <property type="match status" value="1"/>
</dbReference>
<feature type="coiled-coil region" evidence="16">
    <location>
        <begin position="471"/>
        <end position="498"/>
    </location>
</feature>
<feature type="coiled-coil region" evidence="16">
    <location>
        <begin position="266"/>
        <end position="342"/>
    </location>
</feature>
<evidence type="ECO:0000256" key="6">
    <source>
        <dbReference type="ARBA" id="ARBA00022519"/>
    </source>
</evidence>
<evidence type="ECO:0000256" key="14">
    <source>
        <dbReference type="ARBA" id="ARBA00023137"/>
    </source>
</evidence>
<name>A0A5B9QNZ7_9BACT</name>
<evidence type="ECO:0000313" key="21">
    <source>
        <dbReference type="Proteomes" id="UP000325286"/>
    </source>
</evidence>
<evidence type="ECO:0000256" key="3">
    <source>
        <dbReference type="ARBA" id="ARBA00008883"/>
    </source>
</evidence>
<evidence type="ECO:0000259" key="19">
    <source>
        <dbReference type="Pfam" id="PF13614"/>
    </source>
</evidence>
<gene>
    <name evidence="20" type="primary">ptk_1</name>
    <name evidence="20" type="ORF">UC8_06940</name>
</gene>
<feature type="domain" description="AAA" evidence="19">
    <location>
        <begin position="667"/>
        <end position="784"/>
    </location>
</feature>
<dbReference type="InterPro" id="IPR027417">
    <property type="entry name" value="P-loop_NTPase"/>
</dbReference>
<evidence type="ECO:0000256" key="17">
    <source>
        <dbReference type="SAM" id="Phobius"/>
    </source>
</evidence>
<evidence type="ECO:0000256" key="13">
    <source>
        <dbReference type="ARBA" id="ARBA00023136"/>
    </source>
</evidence>
<dbReference type="InterPro" id="IPR050445">
    <property type="entry name" value="Bact_polysacc_biosynth/exp"/>
</dbReference>
<keyword evidence="9" id="KW-0547">Nucleotide-binding</keyword>
<evidence type="ECO:0000256" key="16">
    <source>
        <dbReference type="SAM" id="Coils"/>
    </source>
</evidence>
<keyword evidence="13 17" id="KW-0472">Membrane</keyword>
<dbReference type="FunFam" id="3.40.50.300:FF:000527">
    <property type="entry name" value="Tyrosine-protein kinase etk"/>
    <property type="match status" value="1"/>
</dbReference>
<keyword evidence="21" id="KW-1185">Reference proteome</keyword>
<keyword evidence="16" id="KW-0175">Coiled coil</keyword>
<keyword evidence="10 20" id="KW-0418">Kinase</keyword>
<dbReference type="GO" id="GO:0004715">
    <property type="term" value="F:non-membrane spanning protein tyrosine kinase activity"/>
    <property type="evidence" value="ECO:0007669"/>
    <property type="project" value="UniProtKB-EC"/>
</dbReference>
<dbReference type="Pfam" id="PF13614">
    <property type="entry name" value="AAA_31"/>
    <property type="match status" value="1"/>
</dbReference>
<dbReference type="InterPro" id="IPR025669">
    <property type="entry name" value="AAA_dom"/>
</dbReference>
<dbReference type="GO" id="GO:0042802">
    <property type="term" value="F:identical protein binding"/>
    <property type="evidence" value="ECO:0007669"/>
    <property type="project" value="UniProtKB-ARBA"/>
</dbReference>
<evidence type="ECO:0000256" key="11">
    <source>
        <dbReference type="ARBA" id="ARBA00022840"/>
    </source>
</evidence>
<keyword evidence="11" id="KW-0067">ATP-binding</keyword>
<evidence type="ECO:0000256" key="2">
    <source>
        <dbReference type="ARBA" id="ARBA00007316"/>
    </source>
</evidence>
<keyword evidence="7 20" id="KW-0808">Transferase</keyword>
<dbReference type="PANTHER" id="PTHR32309">
    <property type="entry name" value="TYROSINE-PROTEIN KINASE"/>
    <property type="match status" value="1"/>
</dbReference>
<dbReference type="EMBL" id="CP042914">
    <property type="protein sequence ID" value="QEG38736.1"/>
    <property type="molecule type" value="Genomic_DNA"/>
</dbReference>
<evidence type="ECO:0000256" key="1">
    <source>
        <dbReference type="ARBA" id="ARBA00004429"/>
    </source>
</evidence>
<dbReference type="InterPro" id="IPR003856">
    <property type="entry name" value="LPS_length_determ_N"/>
</dbReference>
<comment type="similarity">
    <text evidence="2">Belongs to the CpsD/CapB family.</text>
</comment>
<feature type="transmembrane region" description="Helical" evidence="17">
    <location>
        <begin position="109"/>
        <end position="129"/>
    </location>
</feature>
<dbReference type="Proteomes" id="UP000325286">
    <property type="component" value="Chromosome"/>
</dbReference>
<dbReference type="InterPro" id="IPR005702">
    <property type="entry name" value="Wzc-like_C"/>
</dbReference>
<feature type="domain" description="Polysaccharide chain length determinant N-terminal" evidence="18">
    <location>
        <begin position="99"/>
        <end position="187"/>
    </location>
</feature>
<accession>A0A5B9QNZ7</accession>
<dbReference type="PANTHER" id="PTHR32309:SF13">
    <property type="entry name" value="FERRIC ENTEROBACTIN TRANSPORT PROTEIN FEPE"/>
    <property type="match status" value="1"/>
</dbReference>
<protein>
    <recommendedName>
        <fullName evidence="4">non-specific protein-tyrosine kinase</fullName>
        <ecNumber evidence="4">2.7.10.2</ecNumber>
    </recommendedName>
</protein>
<comment type="similarity">
    <text evidence="3">Belongs to the etk/wzc family.</text>
</comment>
<evidence type="ECO:0000256" key="15">
    <source>
        <dbReference type="ARBA" id="ARBA00051245"/>
    </source>
</evidence>
<evidence type="ECO:0000256" key="4">
    <source>
        <dbReference type="ARBA" id="ARBA00011903"/>
    </source>
</evidence>
<dbReference type="NCBIfam" id="TIGR01007">
    <property type="entry name" value="eps_fam"/>
    <property type="match status" value="1"/>
</dbReference>
<evidence type="ECO:0000259" key="18">
    <source>
        <dbReference type="Pfam" id="PF02706"/>
    </source>
</evidence>
<dbReference type="CDD" id="cd05387">
    <property type="entry name" value="BY-kinase"/>
    <property type="match status" value="1"/>
</dbReference>
<comment type="subcellular location">
    <subcellularLocation>
        <location evidence="1">Cell inner membrane</location>
        <topology evidence="1">Multi-pass membrane protein</topology>
    </subcellularLocation>
</comment>
<reference evidence="20 21" key="1">
    <citation type="submission" date="2019-08" db="EMBL/GenBank/DDBJ databases">
        <title>Deep-cultivation of Planctomycetes and their phenomic and genomic characterization uncovers novel biology.</title>
        <authorList>
            <person name="Wiegand S."/>
            <person name="Jogler M."/>
            <person name="Boedeker C."/>
            <person name="Pinto D."/>
            <person name="Vollmers J."/>
            <person name="Rivas-Marin E."/>
            <person name="Kohn T."/>
            <person name="Peeters S.H."/>
            <person name="Heuer A."/>
            <person name="Rast P."/>
            <person name="Oberbeckmann S."/>
            <person name="Bunk B."/>
            <person name="Jeske O."/>
            <person name="Meyerdierks A."/>
            <person name="Storesund J.E."/>
            <person name="Kallscheuer N."/>
            <person name="Luecker S."/>
            <person name="Lage O.M."/>
            <person name="Pohl T."/>
            <person name="Merkel B.J."/>
            <person name="Hornburger P."/>
            <person name="Mueller R.-W."/>
            <person name="Bruemmer F."/>
            <person name="Labrenz M."/>
            <person name="Spormann A.M."/>
            <person name="Op den Camp H."/>
            <person name="Overmann J."/>
            <person name="Amann R."/>
            <person name="Jetten M.S.M."/>
            <person name="Mascher T."/>
            <person name="Medema M.H."/>
            <person name="Devos D.P."/>
            <person name="Kaster A.-K."/>
            <person name="Ovreas L."/>
            <person name="Rohde M."/>
            <person name="Galperin M.Y."/>
            <person name="Jogler C."/>
        </authorList>
    </citation>
    <scope>NUCLEOTIDE SEQUENCE [LARGE SCALE GENOMIC DNA]</scope>
    <source>
        <strain evidence="20 21">UC8</strain>
    </source>
</reference>